<dbReference type="AlphaFoldDB" id="A0A0A9CJM0"/>
<accession>A0A0A9CJM0</accession>
<dbReference type="EMBL" id="GBRH01226178">
    <property type="protein sequence ID" value="JAD71717.1"/>
    <property type="molecule type" value="Transcribed_RNA"/>
</dbReference>
<reference evidence="1" key="2">
    <citation type="journal article" date="2015" name="Data Brief">
        <title>Shoot transcriptome of the giant reed, Arundo donax.</title>
        <authorList>
            <person name="Barrero R.A."/>
            <person name="Guerrero F.D."/>
            <person name="Moolhuijzen P."/>
            <person name="Goolsby J.A."/>
            <person name="Tidwell J."/>
            <person name="Bellgard S.E."/>
            <person name="Bellgard M.I."/>
        </authorList>
    </citation>
    <scope>NUCLEOTIDE SEQUENCE</scope>
    <source>
        <tissue evidence="1">Shoot tissue taken approximately 20 cm above the soil surface</tissue>
    </source>
</reference>
<name>A0A0A9CJM0_ARUDO</name>
<reference evidence="1" key="1">
    <citation type="submission" date="2014-09" db="EMBL/GenBank/DDBJ databases">
        <authorList>
            <person name="Magalhaes I.L.F."/>
            <person name="Oliveira U."/>
            <person name="Santos F.R."/>
            <person name="Vidigal T.H.D.A."/>
            <person name="Brescovit A.D."/>
            <person name="Santos A.J."/>
        </authorList>
    </citation>
    <scope>NUCLEOTIDE SEQUENCE</scope>
    <source>
        <tissue evidence="1">Shoot tissue taken approximately 20 cm above the soil surface</tissue>
    </source>
</reference>
<proteinExistence type="predicted"/>
<sequence>MSGSSRRPDSTAVARETAWGFGTNGCGDLIWGLKAPAGVRGRSRW</sequence>
<protein>
    <submittedName>
        <fullName evidence="1">Uncharacterized protein</fullName>
    </submittedName>
</protein>
<evidence type="ECO:0000313" key="1">
    <source>
        <dbReference type="EMBL" id="JAD71717.1"/>
    </source>
</evidence>
<organism evidence="1">
    <name type="scientific">Arundo donax</name>
    <name type="common">Giant reed</name>
    <name type="synonym">Donax arundinaceus</name>
    <dbReference type="NCBI Taxonomy" id="35708"/>
    <lineage>
        <taxon>Eukaryota</taxon>
        <taxon>Viridiplantae</taxon>
        <taxon>Streptophyta</taxon>
        <taxon>Embryophyta</taxon>
        <taxon>Tracheophyta</taxon>
        <taxon>Spermatophyta</taxon>
        <taxon>Magnoliopsida</taxon>
        <taxon>Liliopsida</taxon>
        <taxon>Poales</taxon>
        <taxon>Poaceae</taxon>
        <taxon>PACMAD clade</taxon>
        <taxon>Arundinoideae</taxon>
        <taxon>Arundineae</taxon>
        <taxon>Arundo</taxon>
    </lineage>
</organism>